<feature type="signal peptide" evidence="1">
    <location>
        <begin position="1"/>
        <end position="16"/>
    </location>
</feature>
<accession>A0A7N9D4C9</accession>
<keyword evidence="4" id="KW-1185">Reference proteome</keyword>
<gene>
    <name evidence="3" type="primary">IL17RD</name>
</gene>
<name>A0A7N9D4C9_MACFA</name>
<dbReference type="Bgee" id="ENSMFAG00000034448">
    <property type="expression patterns" value="Expressed in adult mammalian kidney and 7 other cell types or tissues"/>
</dbReference>
<proteinExistence type="predicted"/>
<dbReference type="GeneTree" id="ENSGT00940000156669"/>
<dbReference type="AlphaFoldDB" id="A0A7N9D4C9"/>
<evidence type="ECO:0000256" key="1">
    <source>
        <dbReference type="SAM" id="SignalP"/>
    </source>
</evidence>
<keyword evidence="1" id="KW-0732">Signal</keyword>
<protein>
    <submittedName>
        <fullName evidence="3">Interleukin 17 receptor D</fullName>
    </submittedName>
</protein>
<reference evidence="3" key="2">
    <citation type="submission" date="2025-08" db="UniProtKB">
        <authorList>
            <consortium name="Ensembl"/>
        </authorList>
    </citation>
    <scope>IDENTIFICATION</scope>
</reference>
<dbReference type="InterPro" id="IPR031951">
    <property type="entry name" value="IL17R_D_N"/>
</dbReference>
<reference evidence="3 4" key="1">
    <citation type="submission" date="2013-03" db="EMBL/GenBank/DDBJ databases">
        <authorList>
            <person name="Warren W."/>
            <person name="Wilson R.K."/>
        </authorList>
    </citation>
    <scope>NUCLEOTIDE SEQUENCE</scope>
</reference>
<feature type="chain" id="PRO_5031108381" evidence="1">
    <location>
        <begin position="17"/>
        <end position="145"/>
    </location>
</feature>
<dbReference type="Ensembl" id="ENSMFAT00000087878.1">
    <property type="protein sequence ID" value="ENSMFAP00000061086.1"/>
    <property type="gene ID" value="ENSMFAG00000034448.2"/>
</dbReference>
<sequence length="145" mass="15525">MAPWLQLCSVFFTVNACLNGSQLAVAAGGSGRARGADTCGWRGVGPASRNSGLYNITFKYDNCTTYLNPVGKHVIADAQNITISQYACHDQVAVTILWSPGALGKISEEPDCRRGRIKQTHGPNHFSTSVLLGFNPLGFPKIILS</sequence>
<reference evidence="3" key="3">
    <citation type="submission" date="2025-09" db="UniProtKB">
        <authorList>
            <consortium name="Ensembl"/>
        </authorList>
    </citation>
    <scope>IDENTIFICATION</scope>
</reference>
<evidence type="ECO:0000313" key="4">
    <source>
        <dbReference type="Proteomes" id="UP000233100"/>
    </source>
</evidence>
<evidence type="ECO:0000313" key="3">
    <source>
        <dbReference type="Ensembl" id="ENSMFAP00000061086.1"/>
    </source>
</evidence>
<dbReference type="Proteomes" id="UP000233100">
    <property type="component" value="Chromosome 2"/>
</dbReference>
<evidence type="ECO:0000259" key="2">
    <source>
        <dbReference type="Pfam" id="PF16742"/>
    </source>
</evidence>
<dbReference type="Pfam" id="PF16742">
    <property type="entry name" value="IL17R_D_N"/>
    <property type="match status" value="1"/>
</dbReference>
<organism evidence="3 4">
    <name type="scientific">Macaca fascicularis</name>
    <name type="common">Crab-eating macaque</name>
    <name type="synonym">Cynomolgus monkey</name>
    <dbReference type="NCBI Taxonomy" id="9541"/>
    <lineage>
        <taxon>Eukaryota</taxon>
        <taxon>Metazoa</taxon>
        <taxon>Chordata</taxon>
        <taxon>Craniata</taxon>
        <taxon>Vertebrata</taxon>
        <taxon>Euteleostomi</taxon>
        <taxon>Mammalia</taxon>
        <taxon>Eutheria</taxon>
        <taxon>Euarchontoglires</taxon>
        <taxon>Primates</taxon>
        <taxon>Haplorrhini</taxon>
        <taxon>Catarrhini</taxon>
        <taxon>Cercopithecidae</taxon>
        <taxon>Cercopithecinae</taxon>
        <taxon>Macaca</taxon>
    </lineage>
</organism>
<feature type="domain" description="Interleukin 17 receptor D N-terminal" evidence="2">
    <location>
        <begin position="49"/>
        <end position="104"/>
    </location>
</feature>